<dbReference type="VEuPathDB" id="ToxoDB:ENH_00080740"/>
<dbReference type="EMBL" id="HG725903">
    <property type="protein sequence ID" value="CDJ70247.1"/>
    <property type="molecule type" value="Genomic_DNA"/>
</dbReference>
<feature type="region of interest" description="Disordered" evidence="2">
    <location>
        <begin position="46"/>
        <end position="81"/>
    </location>
</feature>
<dbReference type="OrthoDB" id="8918678at2759"/>
<feature type="region of interest" description="Disordered" evidence="2">
    <location>
        <begin position="1068"/>
        <end position="1093"/>
    </location>
</feature>
<evidence type="ECO:0000313" key="4">
    <source>
        <dbReference type="Proteomes" id="UP000030754"/>
    </source>
</evidence>
<dbReference type="RefSeq" id="XP_013438713.1">
    <property type="nucleotide sequence ID" value="XM_013583259.1"/>
</dbReference>
<reference evidence="3" key="2">
    <citation type="submission" date="2013-10" db="EMBL/GenBank/DDBJ databases">
        <authorList>
            <person name="Aslett M."/>
        </authorList>
    </citation>
    <scope>NUCLEOTIDE SEQUENCE [LARGE SCALE GENOMIC DNA]</scope>
    <source>
        <strain evidence="3">Houghton</strain>
    </source>
</reference>
<keyword evidence="4" id="KW-1185">Reference proteome</keyword>
<feature type="region of interest" description="Disordered" evidence="2">
    <location>
        <begin position="1679"/>
        <end position="1762"/>
    </location>
</feature>
<feature type="region of interest" description="Disordered" evidence="2">
    <location>
        <begin position="171"/>
        <end position="217"/>
    </location>
</feature>
<proteinExistence type="predicted"/>
<feature type="coiled-coil region" evidence="1">
    <location>
        <begin position="704"/>
        <end position="738"/>
    </location>
</feature>
<feature type="region of interest" description="Disordered" evidence="2">
    <location>
        <begin position="529"/>
        <end position="551"/>
    </location>
</feature>
<organism evidence="3 4">
    <name type="scientific">Eimeria necatrix</name>
    <dbReference type="NCBI Taxonomy" id="51315"/>
    <lineage>
        <taxon>Eukaryota</taxon>
        <taxon>Sar</taxon>
        <taxon>Alveolata</taxon>
        <taxon>Apicomplexa</taxon>
        <taxon>Conoidasida</taxon>
        <taxon>Coccidia</taxon>
        <taxon>Eucoccidiorida</taxon>
        <taxon>Eimeriorina</taxon>
        <taxon>Eimeriidae</taxon>
        <taxon>Eimeria</taxon>
    </lineage>
</organism>
<name>U6N211_9EIME</name>
<feature type="compositionally biased region" description="Basic and acidic residues" evidence="2">
    <location>
        <begin position="1750"/>
        <end position="1762"/>
    </location>
</feature>
<feature type="region of interest" description="Disordered" evidence="2">
    <location>
        <begin position="252"/>
        <end position="288"/>
    </location>
</feature>
<protein>
    <submittedName>
        <fullName evidence="3">Plectin, putative</fullName>
    </submittedName>
</protein>
<feature type="region of interest" description="Disordered" evidence="2">
    <location>
        <begin position="95"/>
        <end position="140"/>
    </location>
</feature>
<sequence length="1762" mass="199752">MSTGIWRLFRRGGDDGEGEGKATRAHLGEENQFYYNKELKRWLIRGEEHLAQQQDTPPPPPVTETAGKQLPGNASSIGGIRRLRARDATSLYTATPGLLTKNSGGTEAKKRAPTFVRPPYMLQQQQQQLERGGQEPASVDSSLLGTADEVAPVDTIPSVGDKEGCRVRAALSAPPLSDSPRRASAEEGWQGQQQEQSHLHQQTAVVERSCSETNETSERPQLFLNASAQCSTGSPSPPENETRLLPTYSSLQQLQQQRQQHGQDHPHSLNGLDQASSEPERHSYSISQQQQHLVQAEHQEQVRLIGEEGEPLGAQGPSHHQYYAISENHEAHRPLLDYTDAAEALKVVDKAASEHGQQQQEGEGNAREDATFGGQFASTVQRQNPEDMALFSDEATKAHDNEVQESPLPECMQQWQEQREQNCQRQHQPHEGHCADRQLQNGGHLGLPERGCSSGSNRSRGTAPEYEGDLNDEVNTTELLPDKGGLTFTPKDEAATAVGAATATANTVAADAGEEHRFCSATLSDKCEASDSADSLHPSAKTWDSCLPPTTSLQQEGQMERLQQEGHQRQSSQQLQQLNDENHQQKLQHHDRLHHQLLHQGVSMEDILPGFARAVQELERSSAETLRQLATLQQQVSNLRSRNTSLTKRIQRVIEQLLSGEGPMVERQRAAELVQDAIFGASEEFPSPMGEDAEPQPSPACSAISDAEAALEEAQGAVSALTQMLVEQMERNRQLQEEDMHFDADMVHFIAQLQQQHGSLEPLLQQQLLLQEAHIEQQEKLDSLKCMHDDLSRRMEESCARAADLEGQLVLALEKKQQVQRQLDDMHENLQRQQELFEKVQQQKEHEAGELRQQADFWQQQLSDSQQQWKDLQKSTQQQKELLEVLQERLDAAAGRERVATVARVAAEAARKVAEGQAAKAMHAKEQLQQELQQHEQRQREETRALLEEKEEALNESLNAQKLQHDLVQQMRRQQEVLEGQLLTRELMMEQLQTEINQLLLKLRQEQEHQKAEMKRLEEQHVAELQGVAAEYAGILKEEKEQLHKLAEEKQRLMAAYHEEVERSQQKVDALQQQLAQQEEQNELMAQRQQEDTEHFLRRLQQQEVEGKEKQKQLQKQAEEKRMLLEQSDMQKEELSRQVEDLKSCLQGAESRVQMLQKDMDSAATSFEVERNALQQQLKDAMASVQQQLEQHEATRKKHQCLQQEYDAVNRQMSIERSELEQRVVLLEAQLHTQQGLLQAAREELLQQPVLLQQKHEEDLQQQLGAMRQLELEERERLQQERDQILEQQQEKHALLMQQLREQHALEQQQLQQRMQQEQQEQQETLRSHFEQLWDEESAKIVAANAAVVEKLQQAQQMLLEKQRQLEAYEIERDALAVEQKESVALQAQLLATKSDAQRLQQRCKTLELQVEELRQQRSCPEAEVQAIMEEELHQLRERLVEKERLSQLLQHQLDEHVASQRDRLGEVNAMLERQEEASKQKDLRLRSVEEELQALQQLLQDTVDVKQLEAARAEAAEGNRKVQRLENDLAAAMTEQESLRKALQAAEKQLNEVRSGAEADAAANALNRLVETKEAGTQAMGEDTSQNAPDKWETLERQSKRAQLRNEELTLRNATLTRISDFLSRRLQFFERALADMGPHGLVVIEDCDRSVVLSPAEIDFTPTESSVPELISLREDAGPSEEQAPLNSSGKISSADGPTISSSHRSTVERGSPASNVKVNEPTSSVSWRERGADKEITLDSAPPKPPEFLRELKAPKALG</sequence>
<dbReference type="GeneID" id="25478203"/>
<feature type="region of interest" description="Disordered" evidence="2">
    <location>
        <begin position="557"/>
        <end position="576"/>
    </location>
</feature>
<feature type="compositionally biased region" description="Basic and acidic residues" evidence="2">
    <location>
        <begin position="558"/>
        <end position="568"/>
    </location>
</feature>
<evidence type="ECO:0000256" key="2">
    <source>
        <dbReference type="SAM" id="MobiDB-lite"/>
    </source>
</evidence>
<feature type="compositionally biased region" description="Polar residues" evidence="2">
    <location>
        <begin position="1715"/>
        <end position="1729"/>
    </location>
</feature>
<feature type="compositionally biased region" description="Low complexity" evidence="2">
    <location>
        <begin position="450"/>
        <end position="461"/>
    </location>
</feature>
<keyword evidence="1" id="KW-0175">Coiled coil</keyword>
<feature type="compositionally biased region" description="Low complexity" evidence="2">
    <location>
        <begin position="1068"/>
        <end position="1087"/>
    </location>
</feature>
<feature type="compositionally biased region" description="Low complexity" evidence="2">
    <location>
        <begin position="186"/>
        <end position="202"/>
    </location>
</feature>
<dbReference type="Proteomes" id="UP000030754">
    <property type="component" value="Unassembled WGS sequence"/>
</dbReference>
<evidence type="ECO:0000256" key="1">
    <source>
        <dbReference type="SAM" id="Coils"/>
    </source>
</evidence>
<feature type="region of interest" description="Disordered" evidence="2">
    <location>
        <begin position="434"/>
        <end position="469"/>
    </location>
</feature>
<feature type="coiled-coil region" evidence="1">
    <location>
        <begin position="911"/>
        <end position="964"/>
    </location>
</feature>
<evidence type="ECO:0000313" key="3">
    <source>
        <dbReference type="EMBL" id="CDJ70247.1"/>
    </source>
</evidence>
<accession>U6N211</accession>
<gene>
    <name evidence="3" type="ORF">ENH_00080740</name>
</gene>
<feature type="coiled-coil region" evidence="1">
    <location>
        <begin position="788"/>
        <end position="868"/>
    </location>
</feature>
<feature type="compositionally biased region" description="Basic and acidic residues" evidence="2">
    <location>
        <begin position="1730"/>
        <end position="1740"/>
    </location>
</feature>
<feature type="coiled-coil region" evidence="1">
    <location>
        <begin position="615"/>
        <end position="656"/>
    </location>
</feature>
<reference evidence="3" key="1">
    <citation type="submission" date="2013-10" db="EMBL/GenBank/DDBJ databases">
        <title>Genomic analysis of the causative agents of coccidiosis in chickens.</title>
        <authorList>
            <person name="Reid A.J."/>
            <person name="Blake D."/>
            <person name="Billington K."/>
            <person name="Browne H."/>
            <person name="Dunn M."/>
            <person name="Hung S."/>
            <person name="Kawahara F."/>
            <person name="Miranda-Saavedra D."/>
            <person name="Mourier T."/>
            <person name="Nagra H."/>
            <person name="Otto T.D."/>
            <person name="Rawlings N."/>
            <person name="Sanchez A."/>
            <person name="Sanders M."/>
            <person name="Subramaniam C."/>
            <person name="Tay Y."/>
            <person name="Dear P."/>
            <person name="Doerig C."/>
            <person name="Gruber A."/>
            <person name="Parkinson J."/>
            <person name="Shirley M."/>
            <person name="Wan K.L."/>
            <person name="Berriman M."/>
            <person name="Tomley F."/>
            <person name="Pain A."/>
        </authorList>
    </citation>
    <scope>NUCLEOTIDE SEQUENCE [LARGE SCALE GENOMIC DNA]</scope>
    <source>
        <strain evidence="3">Houghton</strain>
    </source>
</reference>